<keyword evidence="2" id="KW-0812">Transmembrane</keyword>
<accession>A0A1D3TVU7</accession>
<evidence type="ECO:0000313" key="4">
    <source>
        <dbReference type="Proteomes" id="UP000199315"/>
    </source>
</evidence>
<evidence type="ECO:0000256" key="2">
    <source>
        <dbReference type="SAM" id="Phobius"/>
    </source>
</evidence>
<organism evidence="3 4">
    <name type="scientific">Anaerobium acetethylicum</name>
    <dbReference type="NCBI Taxonomy" id="1619234"/>
    <lineage>
        <taxon>Bacteria</taxon>
        <taxon>Bacillati</taxon>
        <taxon>Bacillota</taxon>
        <taxon>Clostridia</taxon>
        <taxon>Lachnospirales</taxon>
        <taxon>Lachnospiraceae</taxon>
        <taxon>Anaerobium</taxon>
    </lineage>
</organism>
<gene>
    <name evidence="3" type="ORF">SAMN05421730_10191</name>
</gene>
<protein>
    <recommendedName>
        <fullName evidence="5">Polysaccharide deacetylase</fullName>
    </recommendedName>
</protein>
<keyword evidence="2" id="KW-0472">Membrane</keyword>
<evidence type="ECO:0000256" key="1">
    <source>
        <dbReference type="SAM" id="MobiDB-lite"/>
    </source>
</evidence>
<sequence length="499" mass="54327">MKLKDIASFAGSMLLMAAVVFGIYALKNSDAFKDKMQTGDPAAVSETETKVDGNRAESAEAEAGTEVSMKTVLKTAWESAGEMRGWIAEAFGEKFVGLSGQITLEAGVLDSTDEGDNGAASTEEMQDDGRTASSYLQEAESLAAGYFYAEAVSLLEAAIAHYPEDGNLREAKEKYQMAQSELAAYAGVVAHISMQSLIVDPDKAFDGDEMADAYEKTAVTVTEFRNILEEMYAKGYILIDIHDLMSMSEDSSGDVVYSPEKPMVPEGKIPFILSVDDVNYYAYTEQDGFADRLVLDAGGSVKCIYNNGGTETVGDYDVIPILDAFVAEHPDFSYRGAKGIIALTGFEGVFGYATNKTDSGIYSQDAATVSNIAARLLKTGWRFASHGYWHQNTADISMETLELDNARWEAEVGSLVGTTEIYVYPDGKEVEYPGEKLDYLKSEGYSIFCGTDEKNILSIGTDYIRQTRILLNGTGLTAKNSRLAEFFSLKDVIDPKRPD</sequence>
<dbReference type="InterPro" id="IPR011330">
    <property type="entry name" value="Glyco_hydro/deAcase_b/a-brl"/>
</dbReference>
<dbReference type="SUPFAM" id="SSF88713">
    <property type="entry name" value="Glycoside hydrolase/deacetylase"/>
    <property type="match status" value="1"/>
</dbReference>
<dbReference type="STRING" id="1619234.SAMN05421730_10191"/>
<name>A0A1D3TVU7_9FIRM</name>
<dbReference type="EMBL" id="FMKA01000019">
    <property type="protein sequence ID" value="SCP98291.1"/>
    <property type="molecule type" value="Genomic_DNA"/>
</dbReference>
<evidence type="ECO:0008006" key="5">
    <source>
        <dbReference type="Google" id="ProtNLM"/>
    </source>
</evidence>
<dbReference type="AlphaFoldDB" id="A0A1D3TVU7"/>
<evidence type="ECO:0000313" key="3">
    <source>
        <dbReference type="EMBL" id="SCP98291.1"/>
    </source>
</evidence>
<feature type="region of interest" description="Disordered" evidence="1">
    <location>
        <begin position="109"/>
        <end position="132"/>
    </location>
</feature>
<keyword evidence="4" id="KW-1185">Reference proteome</keyword>
<dbReference type="Proteomes" id="UP000199315">
    <property type="component" value="Unassembled WGS sequence"/>
</dbReference>
<dbReference type="GO" id="GO:0005975">
    <property type="term" value="P:carbohydrate metabolic process"/>
    <property type="evidence" value="ECO:0007669"/>
    <property type="project" value="InterPro"/>
</dbReference>
<keyword evidence="2" id="KW-1133">Transmembrane helix</keyword>
<dbReference type="OrthoDB" id="3722973at2"/>
<feature type="transmembrane region" description="Helical" evidence="2">
    <location>
        <begin position="6"/>
        <end position="26"/>
    </location>
</feature>
<proteinExistence type="predicted"/>
<dbReference type="Gene3D" id="3.20.20.370">
    <property type="entry name" value="Glycoside hydrolase/deacetylase"/>
    <property type="match status" value="1"/>
</dbReference>
<dbReference type="RefSeq" id="WP_091235217.1">
    <property type="nucleotide sequence ID" value="NZ_FMKA01000019.1"/>
</dbReference>
<reference evidence="3 4" key="1">
    <citation type="submission" date="2016-09" db="EMBL/GenBank/DDBJ databases">
        <authorList>
            <person name="Capua I."/>
            <person name="De Benedictis P."/>
            <person name="Joannis T."/>
            <person name="Lombin L.H."/>
            <person name="Cattoli G."/>
        </authorList>
    </citation>
    <scope>NUCLEOTIDE SEQUENCE [LARGE SCALE GENOMIC DNA]</scope>
    <source>
        <strain evidence="3 4">GluBS11</strain>
    </source>
</reference>